<reference evidence="5" key="1">
    <citation type="submission" date="2019-10" db="EMBL/GenBank/DDBJ databases">
        <title>Draft genome sequece of Microseira wollei NIES-4236.</title>
        <authorList>
            <person name="Yamaguchi H."/>
            <person name="Suzuki S."/>
            <person name="Kawachi M."/>
        </authorList>
    </citation>
    <scope>NUCLEOTIDE SEQUENCE</scope>
    <source>
        <strain evidence="5">NIES-4236</strain>
    </source>
</reference>
<evidence type="ECO:0000256" key="1">
    <source>
        <dbReference type="ARBA" id="ARBA00001957"/>
    </source>
</evidence>
<comment type="caution">
    <text evidence="5">The sequence shown here is derived from an EMBL/GenBank/DDBJ whole genome shotgun (WGS) entry which is preliminary data.</text>
</comment>
<dbReference type="InterPro" id="IPR009081">
    <property type="entry name" value="PP-bd_ACP"/>
</dbReference>
<dbReference type="PROSITE" id="PS50075">
    <property type="entry name" value="CARRIER"/>
    <property type="match status" value="1"/>
</dbReference>
<dbReference type="EMBL" id="BLAY01000109">
    <property type="protein sequence ID" value="GET41102.1"/>
    <property type="molecule type" value="Genomic_DNA"/>
</dbReference>
<dbReference type="Proteomes" id="UP001050975">
    <property type="component" value="Unassembled WGS sequence"/>
</dbReference>
<dbReference type="Gene3D" id="1.10.1200.10">
    <property type="entry name" value="ACP-like"/>
    <property type="match status" value="1"/>
</dbReference>
<keyword evidence="2" id="KW-0596">Phosphopantetheine</keyword>
<protein>
    <submittedName>
        <fullName evidence="5">Amino acid adenylation domain-containing protein</fullName>
    </submittedName>
</protein>
<proteinExistence type="predicted"/>
<feature type="domain" description="Carrier" evidence="4">
    <location>
        <begin position="36"/>
        <end position="110"/>
    </location>
</feature>
<dbReference type="PANTHER" id="PTHR45398:SF1">
    <property type="entry name" value="ENZYME, PUTATIVE (JCVI)-RELATED"/>
    <property type="match status" value="1"/>
</dbReference>
<dbReference type="SUPFAM" id="SSF47336">
    <property type="entry name" value="ACP-like"/>
    <property type="match status" value="1"/>
</dbReference>
<dbReference type="Pfam" id="PF00668">
    <property type="entry name" value="Condensation"/>
    <property type="match status" value="1"/>
</dbReference>
<evidence type="ECO:0000313" key="6">
    <source>
        <dbReference type="Proteomes" id="UP001050975"/>
    </source>
</evidence>
<dbReference type="Gene3D" id="3.30.559.10">
    <property type="entry name" value="Chloramphenicol acetyltransferase-like domain"/>
    <property type="match status" value="1"/>
</dbReference>
<sequence length="559" mass="63417">MKELLKRIEELSPEKRQLLEMLMKEEVTGIQATYVEPRTPVEEVLTTIWGQVLGSDRVGIHDNFLELGGDSIKSIQVVAKSHKAGLQLSSNLLFQYPTIAELATVIDITSAIHIEQRSVVGSVPLTPIQKWFFEQNFQEPSHWNQAVLLELQPGENPALLEEVFQHLLVHHDALRLRFTQTEGVWQQINADASEKVCFSQLDLSNLAESEQKSEIEKIATELQGSLNLSQGPLMKVAFFDLGANKSSRLLVIIHHLAVEAVVSFQILMEDIQTAFMQLRNREAVCLPPKTTSFQQWSRLLMEYAQSPQLKQELAYWLAEPRKQVKPLPVDYPEGSNIEASTRILSVSFTREETDLLLHQIPANYHIQINEVLLTALVKTISQWTGTSAVLIDMDSHGREEVIQGVDISRTVGWFTSLFPVLFEIENIQTPRYTMMSISQQLHQVPNRGIGYGLLRYCCNDEAIQENLRNLPQAEIMFNYLGQFDSILPESSPFKFATESCGSTYSPRGNRTHLLQVLGKVFEGQLQLTWFYSENIHQKTTVEAIAQQFVDTLRSLLADC</sequence>
<dbReference type="GO" id="GO:0031177">
    <property type="term" value="F:phosphopantetheine binding"/>
    <property type="evidence" value="ECO:0007669"/>
    <property type="project" value="InterPro"/>
</dbReference>
<dbReference type="NCBIfam" id="TIGR01720">
    <property type="entry name" value="NRPS-para261"/>
    <property type="match status" value="1"/>
</dbReference>
<comment type="cofactor">
    <cofactor evidence="1">
        <name>pantetheine 4'-phosphate</name>
        <dbReference type="ChEBI" id="CHEBI:47942"/>
    </cofactor>
</comment>
<keyword evidence="6" id="KW-1185">Reference proteome</keyword>
<evidence type="ECO:0000259" key="4">
    <source>
        <dbReference type="PROSITE" id="PS50075"/>
    </source>
</evidence>
<name>A0AAV3XDV1_9CYAN</name>
<dbReference type="GO" id="GO:0003824">
    <property type="term" value="F:catalytic activity"/>
    <property type="evidence" value="ECO:0007669"/>
    <property type="project" value="InterPro"/>
</dbReference>
<accession>A0AAV3XDV1</accession>
<evidence type="ECO:0000313" key="5">
    <source>
        <dbReference type="EMBL" id="GET41102.1"/>
    </source>
</evidence>
<dbReference type="SUPFAM" id="SSF52777">
    <property type="entry name" value="CoA-dependent acyltransferases"/>
    <property type="match status" value="2"/>
</dbReference>
<dbReference type="AlphaFoldDB" id="A0AAV3XDV1"/>
<dbReference type="GO" id="GO:0008610">
    <property type="term" value="P:lipid biosynthetic process"/>
    <property type="evidence" value="ECO:0007669"/>
    <property type="project" value="UniProtKB-ARBA"/>
</dbReference>
<dbReference type="SMART" id="SM00823">
    <property type="entry name" value="PKS_PP"/>
    <property type="match status" value="1"/>
</dbReference>
<evidence type="ECO:0000256" key="3">
    <source>
        <dbReference type="ARBA" id="ARBA00022553"/>
    </source>
</evidence>
<dbReference type="PANTHER" id="PTHR45398">
    <property type="match status" value="1"/>
</dbReference>
<dbReference type="InterPro" id="IPR010060">
    <property type="entry name" value="NRPS_synth"/>
</dbReference>
<dbReference type="InterPro" id="IPR001242">
    <property type="entry name" value="Condensation_dom"/>
</dbReference>
<gene>
    <name evidence="5" type="ORF">MiSe_59140</name>
</gene>
<dbReference type="Gene3D" id="3.30.559.30">
    <property type="entry name" value="Nonribosomal peptide synthetase, condensation domain"/>
    <property type="match status" value="1"/>
</dbReference>
<dbReference type="InterPro" id="IPR036736">
    <property type="entry name" value="ACP-like_sf"/>
</dbReference>
<evidence type="ECO:0000256" key="2">
    <source>
        <dbReference type="ARBA" id="ARBA00022450"/>
    </source>
</evidence>
<dbReference type="Pfam" id="PF00550">
    <property type="entry name" value="PP-binding"/>
    <property type="match status" value="1"/>
</dbReference>
<dbReference type="InterPro" id="IPR023213">
    <property type="entry name" value="CAT-like_dom_sf"/>
</dbReference>
<organism evidence="5 6">
    <name type="scientific">Microseira wollei NIES-4236</name>
    <dbReference type="NCBI Taxonomy" id="2530354"/>
    <lineage>
        <taxon>Bacteria</taxon>
        <taxon>Bacillati</taxon>
        <taxon>Cyanobacteriota</taxon>
        <taxon>Cyanophyceae</taxon>
        <taxon>Oscillatoriophycideae</taxon>
        <taxon>Aerosakkonematales</taxon>
        <taxon>Aerosakkonemataceae</taxon>
        <taxon>Microseira</taxon>
    </lineage>
</organism>
<keyword evidence="3" id="KW-0597">Phosphoprotein</keyword>
<dbReference type="InterPro" id="IPR020806">
    <property type="entry name" value="PKS_PP-bd"/>
</dbReference>
<dbReference type="CDD" id="cd19534">
    <property type="entry name" value="E_NRPS"/>
    <property type="match status" value="1"/>
</dbReference>
<dbReference type="RefSeq" id="WP_226587319.1">
    <property type="nucleotide sequence ID" value="NZ_BLAY01000109.1"/>
</dbReference>
<dbReference type="FunFam" id="1.10.1200.10:FF:000005">
    <property type="entry name" value="Nonribosomal peptide synthetase 1"/>
    <property type="match status" value="1"/>
</dbReference>